<sequence>MASANHLSPPTDLDFSKLSPEIRRELRRLCRLDNHHGILGVLFDYAVIAFAVYLSLGVSYWFYPVSLVLIGSTQRALVNLLHEASHKVLARNPTLNLVLSTVFTGHLVFHMHNPYRSSHIGLHHRYLGDREKDPDYSFHVECGIYDPRGSNRAFFLRNILFAVLGLRTLEYVRYVVEDRLLFREDQVAVSMPMSLRAERWLLLGVWTALLTPIVSGGYLLEFFLFWIVPLFTTAVAIGWLSELAEHFPLPESESRQILMTRNRHGWAVERFLLGRHNDNYHLVHHLNTGVPFWNMKKAHRILLGDPAYAQWDGLWAGILTRPPGRRDKETLISYAAKYRQWRRDGGVPGDPGQRSFAEIVALGRTAPEARTAPYRTDPPQAELASVLASSTATRPTPPRQPADTPTPARARR</sequence>
<dbReference type="InterPro" id="IPR005804">
    <property type="entry name" value="FA_desaturase_dom"/>
</dbReference>
<dbReference type="GO" id="GO:0008610">
    <property type="term" value="P:lipid biosynthetic process"/>
    <property type="evidence" value="ECO:0007669"/>
    <property type="project" value="UniProtKB-ARBA"/>
</dbReference>
<dbReference type="Pfam" id="PF00487">
    <property type="entry name" value="FA_desaturase"/>
    <property type="match status" value="1"/>
</dbReference>
<organism evidence="4 5">
    <name type="scientific">Micromonospora sediminicola</name>
    <dbReference type="NCBI Taxonomy" id="946078"/>
    <lineage>
        <taxon>Bacteria</taxon>
        <taxon>Bacillati</taxon>
        <taxon>Actinomycetota</taxon>
        <taxon>Actinomycetes</taxon>
        <taxon>Micromonosporales</taxon>
        <taxon>Micromonosporaceae</taxon>
        <taxon>Micromonospora</taxon>
    </lineage>
</organism>
<keyword evidence="2" id="KW-0812">Transmembrane</keyword>
<dbReference type="AlphaFoldDB" id="A0A1A9BDR3"/>
<evidence type="ECO:0000313" key="4">
    <source>
        <dbReference type="EMBL" id="SBT67231.1"/>
    </source>
</evidence>
<evidence type="ECO:0000313" key="5">
    <source>
        <dbReference type="Proteomes" id="UP000199558"/>
    </source>
</evidence>
<dbReference type="RefSeq" id="WP_091576569.1">
    <property type="nucleotide sequence ID" value="NZ_FLRH01000003.1"/>
</dbReference>
<accession>A0A1A9BDR3</accession>
<keyword evidence="5" id="KW-1185">Reference proteome</keyword>
<dbReference type="PANTHER" id="PTHR19353:SF19">
    <property type="entry name" value="DELTA(5) FATTY ACID DESATURASE C-RELATED"/>
    <property type="match status" value="1"/>
</dbReference>
<dbReference type="STRING" id="946078.GA0070622_4285"/>
<evidence type="ECO:0000259" key="3">
    <source>
        <dbReference type="Pfam" id="PF00487"/>
    </source>
</evidence>
<evidence type="ECO:0000256" key="1">
    <source>
        <dbReference type="SAM" id="MobiDB-lite"/>
    </source>
</evidence>
<dbReference type="CDD" id="cd03510">
    <property type="entry name" value="Rhizobitoxine-FADS-like"/>
    <property type="match status" value="1"/>
</dbReference>
<feature type="compositionally biased region" description="Low complexity" evidence="1">
    <location>
        <begin position="401"/>
        <end position="412"/>
    </location>
</feature>
<feature type="transmembrane region" description="Helical" evidence="2">
    <location>
        <begin position="200"/>
        <end position="217"/>
    </location>
</feature>
<dbReference type="Proteomes" id="UP000199558">
    <property type="component" value="Unassembled WGS sequence"/>
</dbReference>
<dbReference type="OrthoDB" id="9800167at2"/>
<protein>
    <submittedName>
        <fullName evidence="4">Fatty acid desaturase</fullName>
    </submittedName>
</protein>
<dbReference type="PANTHER" id="PTHR19353">
    <property type="entry name" value="FATTY ACID DESATURASE 2"/>
    <property type="match status" value="1"/>
</dbReference>
<feature type="region of interest" description="Disordered" evidence="1">
    <location>
        <begin position="367"/>
        <end position="412"/>
    </location>
</feature>
<dbReference type="GO" id="GO:0016717">
    <property type="term" value="F:oxidoreductase activity, acting on paired donors, with oxidation of a pair of donors resulting in the reduction of molecular oxygen to two molecules of water"/>
    <property type="evidence" value="ECO:0007669"/>
    <property type="project" value="TreeGrafter"/>
</dbReference>
<proteinExistence type="predicted"/>
<keyword evidence="2" id="KW-1133">Transmembrane helix</keyword>
<dbReference type="EMBL" id="FLRH01000003">
    <property type="protein sequence ID" value="SBT67231.1"/>
    <property type="molecule type" value="Genomic_DNA"/>
</dbReference>
<feature type="domain" description="Fatty acid desaturase" evidence="3">
    <location>
        <begin position="60"/>
        <end position="306"/>
    </location>
</feature>
<name>A0A1A9BDR3_9ACTN</name>
<gene>
    <name evidence="4" type="ORF">GA0070622_4285</name>
</gene>
<reference evidence="5" key="1">
    <citation type="submission" date="2016-06" db="EMBL/GenBank/DDBJ databases">
        <authorList>
            <person name="Varghese N."/>
            <person name="Submissions Spin"/>
        </authorList>
    </citation>
    <scope>NUCLEOTIDE SEQUENCE [LARGE SCALE GENOMIC DNA]</scope>
    <source>
        <strain evidence="5">DSM 45794</strain>
    </source>
</reference>
<evidence type="ECO:0000256" key="2">
    <source>
        <dbReference type="SAM" id="Phobius"/>
    </source>
</evidence>
<dbReference type="InterPro" id="IPR012171">
    <property type="entry name" value="Fatty_acid_desaturase"/>
</dbReference>
<dbReference type="GO" id="GO:0016020">
    <property type="term" value="C:membrane"/>
    <property type="evidence" value="ECO:0007669"/>
    <property type="project" value="TreeGrafter"/>
</dbReference>
<keyword evidence="2" id="KW-0472">Membrane</keyword>